<sequence length="186" mass="20003">MQGATTFKWLIFVTVLLVVTGCASNKPQISISEEQNFDAINTFYIQPPENATSATITNYMVSTINTLLMQKGLTPVESGEADVTVLFYPSTALKEDGKSISFGLGTGAFGRSGGISLGSIFSVPVGEQVSQYQNLQVDIVKEGEFIYSAVGSTEIDEKDSITIQKKLTSLVTSLLEPYPAKDGIVR</sequence>
<reference evidence="2 3" key="1">
    <citation type="submission" date="2020-01" db="EMBL/GenBank/DDBJ databases">
        <authorList>
            <person name="Chen J."/>
            <person name="Zhu S."/>
            <person name="Yang J."/>
        </authorList>
    </citation>
    <scope>NUCLEOTIDE SEQUENCE [LARGE SCALE GENOMIC DNA]</scope>
    <source>
        <strain evidence="2 3">345S023</strain>
    </source>
</reference>
<dbReference type="Gene3D" id="3.30.160.670">
    <property type="match status" value="1"/>
</dbReference>
<proteinExistence type="predicted"/>
<dbReference type="RefSeq" id="WP_163088344.1">
    <property type="nucleotide sequence ID" value="NZ_JAAAWN010000035.1"/>
</dbReference>
<accession>A0A7X5LPB9</accession>
<dbReference type="EMBL" id="JAAAWN010000035">
    <property type="protein sequence ID" value="NDV93042.1"/>
    <property type="molecule type" value="Genomic_DNA"/>
</dbReference>
<evidence type="ECO:0000313" key="3">
    <source>
        <dbReference type="Proteomes" id="UP000470213"/>
    </source>
</evidence>
<name>A0A7X5LPB9_9ALTE</name>
<dbReference type="Pfam" id="PF13590">
    <property type="entry name" value="DUF4136"/>
    <property type="match status" value="1"/>
</dbReference>
<protein>
    <submittedName>
        <fullName evidence="2">DUF4136 domain-containing protein</fullName>
    </submittedName>
</protein>
<comment type="caution">
    <text evidence="2">The sequence shown here is derived from an EMBL/GenBank/DDBJ whole genome shotgun (WGS) entry which is preliminary data.</text>
</comment>
<feature type="domain" description="DUF4136" evidence="1">
    <location>
        <begin position="33"/>
        <end position="179"/>
    </location>
</feature>
<organism evidence="2 3">
    <name type="scientific">Alteromonas profundi</name>
    <dbReference type="NCBI Taxonomy" id="2696062"/>
    <lineage>
        <taxon>Bacteria</taxon>
        <taxon>Pseudomonadati</taxon>
        <taxon>Pseudomonadota</taxon>
        <taxon>Gammaproteobacteria</taxon>
        <taxon>Alteromonadales</taxon>
        <taxon>Alteromonadaceae</taxon>
        <taxon>Alteromonas/Salinimonas group</taxon>
        <taxon>Alteromonas</taxon>
    </lineage>
</organism>
<evidence type="ECO:0000259" key="1">
    <source>
        <dbReference type="Pfam" id="PF13590"/>
    </source>
</evidence>
<dbReference type="Proteomes" id="UP000470213">
    <property type="component" value="Unassembled WGS sequence"/>
</dbReference>
<keyword evidence="3" id="KW-1185">Reference proteome</keyword>
<gene>
    <name evidence="2" type="ORF">GTH32_17885</name>
</gene>
<dbReference type="InterPro" id="IPR025411">
    <property type="entry name" value="DUF4136"/>
</dbReference>
<evidence type="ECO:0000313" key="2">
    <source>
        <dbReference type="EMBL" id="NDV93042.1"/>
    </source>
</evidence>
<dbReference type="AlphaFoldDB" id="A0A7X5LPB9"/>